<dbReference type="GO" id="GO:0016020">
    <property type="term" value="C:membrane"/>
    <property type="evidence" value="ECO:0007669"/>
    <property type="project" value="InterPro"/>
</dbReference>
<comment type="catalytic activity">
    <reaction evidence="5">
        <text>a 1-acyl-sn-glycero-3-phosphate + an acyl-CoA = a 1,2-diacyl-sn-glycero-3-phosphate + CoA</text>
        <dbReference type="Rhea" id="RHEA:19709"/>
        <dbReference type="ChEBI" id="CHEBI:57287"/>
        <dbReference type="ChEBI" id="CHEBI:57970"/>
        <dbReference type="ChEBI" id="CHEBI:58342"/>
        <dbReference type="ChEBI" id="CHEBI:58608"/>
        <dbReference type="EC" id="2.3.1.51"/>
    </reaction>
</comment>
<dbReference type="SUPFAM" id="SSF69593">
    <property type="entry name" value="Glycerol-3-phosphate (1)-acyltransferase"/>
    <property type="match status" value="1"/>
</dbReference>
<keyword evidence="3 5" id="KW-0808">Transferase</keyword>
<dbReference type="Pfam" id="PF01553">
    <property type="entry name" value="Acyltransferase"/>
    <property type="match status" value="1"/>
</dbReference>
<dbReference type="GO" id="GO:0006654">
    <property type="term" value="P:phosphatidic acid biosynthetic process"/>
    <property type="evidence" value="ECO:0007669"/>
    <property type="project" value="TreeGrafter"/>
</dbReference>
<keyword evidence="6" id="KW-1133">Transmembrane helix</keyword>
<dbReference type="CDD" id="cd07989">
    <property type="entry name" value="LPLAT_AGPAT-like"/>
    <property type="match status" value="1"/>
</dbReference>
<evidence type="ECO:0000256" key="3">
    <source>
        <dbReference type="ARBA" id="ARBA00022679"/>
    </source>
</evidence>
<reference evidence="8" key="1">
    <citation type="submission" date="2016-08" db="EMBL/GenBank/DDBJ databases">
        <title>Transcriptome of the diamond-back moth (Plutella xylostella).</title>
        <authorList>
            <person name="He P."/>
        </authorList>
    </citation>
    <scope>NUCLEOTIDE SEQUENCE</scope>
    <source>
        <strain evidence="8">Lab strain</strain>
        <tissue evidence="8">Multi</tissue>
    </source>
</reference>
<sequence>MWDTVLLIVITFLATLLIKKLSNTDSKHGNHDLKIGVYYACCLLEAAVVWPFFLLRPKNVRNCTINVPKMWEVIVYFALLTTATYILKQLFSETPNNVKFQAKFLLFYFVSSVMALLMLPFFVFNPKNVKNSLVAAQIIKHVTKVIEVKWHLRNGKVLAEDRGAVIVSNHQSSIDILGMFNIWHVMDKVAAVARKELFYIWPFGLSAYLAGVVFIDRSNPKDAYRQLQVTSEVMIKNKTKLWLFPEGTRNKDFTKLLPFKKGAFNIAVAAQVPVLPVVYSPYYFINTRKNIFNKGHVIIQCLDPVPTTGMTMEDVPELIRRVRGAMETAYQELSKEVLSALPADYPLAVQN</sequence>
<keyword evidence="6" id="KW-0812">Transmembrane</keyword>
<feature type="transmembrane region" description="Helical" evidence="6">
    <location>
        <begin position="106"/>
        <end position="124"/>
    </location>
</feature>
<feature type="domain" description="Phospholipid/glycerol acyltransferase" evidence="7">
    <location>
        <begin position="164"/>
        <end position="282"/>
    </location>
</feature>
<comment type="pathway">
    <text evidence="1">Phospholipid metabolism; CDP-diacylglycerol biosynthesis; CDP-diacylglycerol from sn-glycerol 3-phosphate: step 2/3.</text>
</comment>
<accession>A0A1Q3G5I5</accession>
<evidence type="ECO:0000259" key="7">
    <source>
        <dbReference type="SMART" id="SM00563"/>
    </source>
</evidence>
<name>A0A1Q3G5I5_PLUXY</name>
<proteinExistence type="inferred from homology"/>
<keyword evidence="5" id="KW-0443">Lipid metabolism</keyword>
<keyword evidence="5" id="KW-1208">Phospholipid metabolism</keyword>
<protein>
    <recommendedName>
        <fullName evidence="5">1-acyl-sn-glycerol-3-phosphate acyltransferase</fullName>
        <ecNumber evidence="5">2.3.1.51</ecNumber>
    </recommendedName>
</protein>
<feature type="transmembrane region" description="Helical" evidence="6">
    <location>
        <begin position="263"/>
        <end position="285"/>
    </location>
</feature>
<keyword evidence="5" id="KW-0444">Lipid biosynthesis</keyword>
<evidence type="ECO:0000256" key="5">
    <source>
        <dbReference type="RuleBase" id="RU361267"/>
    </source>
</evidence>
<feature type="transmembrane region" description="Helical" evidence="6">
    <location>
        <begin position="197"/>
        <end position="215"/>
    </location>
</feature>
<feature type="transmembrane region" description="Helical" evidence="6">
    <location>
        <begin position="36"/>
        <end position="55"/>
    </location>
</feature>
<keyword evidence="5" id="KW-0594">Phospholipid biosynthesis</keyword>
<evidence type="ECO:0000256" key="1">
    <source>
        <dbReference type="ARBA" id="ARBA00004728"/>
    </source>
</evidence>
<dbReference type="PANTHER" id="PTHR10434">
    <property type="entry name" value="1-ACYL-SN-GLYCEROL-3-PHOSPHATE ACYLTRANSFERASE"/>
    <property type="match status" value="1"/>
</dbReference>
<dbReference type="GO" id="GO:0005783">
    <property type="term" value="C:endoplasmic reticulum"/>
    <property type="evidence" value="ECO:0007669"/>
    <property type="project" value="TreeGrafter"/>
</dbReference>
<dbReference type="AlphaFoldDB" id="A0A1Q3G5I5"/>
<comment type="domain">
    <text evidence="5">The HXXXXD motif is essential for acyltransferase activity and may constitute the binding site for the phosphate moiety of the glycerol-3-phosphate.</text>
</comment>
<evidence type="ECO:0000256" key="4">
    <source>
        <dbReference type="ARBA" id="ARBA00023315"/>
    </source>
</evidence>
<dbReference type="SMART" id="SM00563">
    <property type="entry name" value="PlsC"/>
    <property type="match status" value="1"/>
</dbReference>
<dbReference type="InterPro" id="IPR002123">
    <property type="entry name" value="Plipid/glycerol_acylTrfase"/>
</dbReference>
<dbReference type="EC" id="2.3.1.51" evidence="5"/>
<keyword evidence="6" id="KW-0472">Membrane</keyword>
<evidence type="ECO:0000313" key="8">
    <source>
        <dbReference type="EMBL" id="JAV44813.1"/>
    </source>
</evidence>
<evidence type="ECO:0000256" key="6">
    <source>
        <dbReference type="SAM" id="Phobius"/>
    </source>
</evidence>
<dbReference type="GO" id="GO:0003841">
    <property type="term" value="F:1-acylglycerol-3-phosphate O-acyltransferase activity"/>
    <property type="evidence" value="ECO:0007669"/>
    <property type="project" value="UniProtKB-UniRule"/>
</dbReference>
<keyword evidence="4 5" id="KW-0012">Acyltransferase</keyword>
<feature type="transmembrane region" description="Helical" evidence="6">
    <location>
        <begin position="67"/>
        <end position="86"/>
    </location>
</feature>
<dbReference type="EMBL" id="GEYN01000176">
    <property type="protein sequence ID" value="JAV44813.1"/>
    <property type="molecule type" value="Transcribed_RNA"/>
</dbReference>
<dbReference type="InterPro" id="IPR004552">
    <property type="entry name" value="AGP_acyltrans"/>
</dbReference>
<evidence type="ECO:0000256" key="2">
    <source>
        <dbReference type="ARBA" id="ARBA00008655"/>
    </source>
</evidence>
<comment type="similarity">
    <text evidence="2 5">Belongs to the 1-acyl-sn-glycerol-3-phosphate acyltransferase family.</text>
</comment>
<dbReference type="NCBIfam" id="TIGR00530">
    <property type="entry name" value="AGP_acyltrn"/>
    <property type="match status" value="1"/>
</dbReference>
<dbReference type="PANTHER" id="PTHR10434:SF53">
    <property type="entry name" value="1-ACYL-SN-GLYCEROL-3-PHOSPHATE ACYLTRANSFERASE"/>
    <property type="match status" value="1"/>
</dbReference>
<organism evidence="8">
    <name type="scientific">Plutella xylostella</name>
    <name type="common">Diamondback moth</name>
    <name type="synonym">Plutella maculipennis</name>
    <dbReference type="NCBI Taxonomy" id="51655"/>
    <lineage>
        <taxon>Eukaryota</taxon>
        <taxon>Metazoa</taxon>
        <taxon>Ecdysozoa</taxon>
        <taxon>Arthropoda</taxon>
        <taxon>Hexapoda</taxon>
        <taxon>Insecta</taxon>
        <taxon>Pterygota</taxon>
        <taxon>Neoptera</taxon>
        <taxon>Endopterygota</taxon>
        <taxon>Lepidoptera</taxon>
        <taxon>Glossata</taxon>
        <taxon>Ditrysia</taxon>
        <taxon>Yponomeutoidea</taxon>
        <taxon>Plutellidae</taxon>
        <taxon>Plutella</taxon>
    </lineage>
</organism>